<keyword evidence="3 5" id="KW-1133">Transmembrane helix</keyword>
<evidence type="ECO:0000256" key="2">
    <source>
        <dbReference type="ARBA" id="ARBA00022692"/>
    </source>
</evidence>
<sequence>MEGFTIIDAVVAVVIVLSAILAYSRGVVREIMAIAGWVGAAVIAFLFAAAAQPLIKELPVIGEFLSDSCELSIIAAFAAVFALGLVVMSLFTPLFSSVIQRSALGGVDQGLGFLFGVLRGILLVAVAFIVYDRAMGTERVPVVDNSRSANVFASFQSGINDNIPSDAPGWIVARYEQLVSSCAAPATPVPATTAPAAPAAPAN</sequence>
<keyword evidence="4 5" id="KW-0472">Membrane</keyword>
<dbReference type="EMBL" id="PZKG01000011">
    <property type="protein sequence ID" value="PTE22985.1"/>
    <property type="molecule type" value="Genomic_DNA"/>
</dbReference>
<dbReference type="Proteomes" id="UP000241010">
    <property type="component" value="Unassembled WGS sequence"/>
</dbReference>
<dbReference type="GO" id="GO:0009403">
    <property type="term" value="P:toxin biosynthetic process"/>
    <property type="evidence" value="ECO:0007669"/>
    <property type="project" value="InterPro"/>
</dbReference>
<gene>
    <name evidence="6" type="ORF">C5F48_04065</name>
</gene>
<name>A0A2T4JYK8_9RHOB</name>
<evidence type="ECO:0000256" key="5">
    <source>
        <dbReference type="SAM" id="Phobius"/>
    </source>
</evidence>
<evidence type="ECO:0000256" key="4">
    <source>
        <dbReference type="ARBA" id="ARBA00023136"/>
    </source>
</evidence>
<dbReference type="Pfam" id="PF02674">
    <property type="entry name" value="Colicin_V"/>
    <property type="match status" value="1"/>
</dbReference>
<evidence type="ECO:0000313" key="7">
    <source>
        <dbReference type="Proteomes" id="UP000241010"/>
    </source>
</evidence>
<dbReference type="InterPro" id="IPR052719">
    <property type="entry name" value="CvpA-like"/>
</dbReference>
<dbReference type="PANTHER" id="PTHR36926:SF1">
    <property type="entry name" value="COLICIN V PRODUCTION PROTEIN"/>
    <property type="match status" value="1"/>
</dbReference>
<dbReference type="OrthoDB" id="9806894at2"/>
<dbReference type="PANTHER" id="PTHR36926">
    <property type="entry name" value="COLICIN V PRODUCTION PROTEIN"/>
    <property type="match status" value="1"/>
</dbReference>
<feature type="transmembrane region" description="Helical" evidence="5">
    <location>
        <begin position="6"/>
        <end position="24"/>
    </location>
</feature>
<organism evidence="6 7">
    <name type="scientific">Cereibacter changlensis JA139</name>
    <dbReference type="NCBI Taxonomy" id="1188249"/>
    <lineage>
        <taxon>Bacteria</taxon>
        <taxon>Pseudomonadati</taxon>
        <taxon>Pseudomonadota</taxon>
        <taxon>Alphaproteobacteria</taxon>
        <taxon>Rhodobacterales</taxon>
        <taxon>Paracoccaceae</taxon>
        <taxon>Cereibacter</taxon>
    </lineage>
</organism>
<dbReference type="RefSeq" id="WP_107662629.1">
    <property type="nucleotide sequence ID" value="NZ_PZKG01000011.1"/>
</dbReference>
<feature type="transmembrane region" description="Helical" evidence="5">
    <location>
        <begin position="31"/>
        <end position="51"/>
    </location>
</feature>
<keyword evidence="2 5" id="KW-0812">Transmembrane</keyword>
<evidence type="ECO:0000256" key="3">
    <source>
        <dbReference type="ARBA" id="ARBA00022989"/>
    </source>
</evidence>
<reference evidence="6 7" key="1">
    <citation type="submission" date="2018-03" db="EMBL/GenBank/DDBJ databases">
        <title>Cereibacter changlensis.</title>
        <authorList>
            <person name="Meyer T.E."/>
            <person name="Miller S."/>
            <person name="Lodha T."/>
            <person name="Gandham S."/>
            <person name="Chintalapati S."/>
            <person name="Chintalapati V.R."/>
        </authorList>
    </citation>
    <scope>NUCLEOTIDE SEQUENCE [LARGE SCALE GENOMIC DNA]</scope>
    <source>
        <strain evidence="6 7">JA139</strain>
    </source>
</reference>
<feature type="transmembrane region" description="Helical" evidence="5">
    <location>
        <begin position="71"/>
        <end position="99"/>
    </location>
</feature>
<proteinExistence type="predicted"/>
<comment type="subcellular location">
    <subcellularLocation>
        <location evidence="1">Membrane</location>
        <topology evidence="1">Multi-pass membrane protein</topology>
    </subcellularLocation>
</comment>
<feature type="transmembrane region" description="Helical" evidence="5">
    <location>
        <begin position="111"/>
        <end position="131"/>
    </location>
</feature>
<evidence type="ECO:0000256" key="1">
    <source>
        <dbReference type="ARBA" id="ARBA00004141"/>
    </source>
</evidence>
<dbReference type="InterPro" id="IPR003825">
    <property type="entry name" value="Colicin-V_CvpA"/>
</dbReference>
<accession>A0A2T4JYK8</accession>
<dbReference type="AlphaFoldDB" id="A0A2T4JYK8"/>
<dbReference type="GO" id="GO:0016020">
    <property type="term" value="C:membrane"/>
    <property type="evidence" value="ECO:0007669"/>
    <property type="project" value="UniProtKB-SubCell"/>
</dbReference>
<comment type="caution">
    <text evidence="6">The sequence shown here is derived from an EMBL/GenBank/DDBJ whole genome shotgun (WGS) entry which is preliminary data.</text>
</comment>
<protein>
    <submittedName>
        <fullName evidence="6">Colicin V production CvpA</fullName>
    </submittedName>
</protein>
<keyword evidence="7" id="KW-1185">Reference proteome</keyword>
<evidence type="ECO:0000313" key="6">
    <source>
        <dbReference type="EMBL" id="PTE22985.1"/>
    </source>
</evidence>